<evidence type="ECO:0000313" key="2">
    <source>
        <dbReference type="Proteomes" id="UP000005522"/>
    </source>
</evidence>
<dbReference type="HOGENOM" id="CLU_149119_0_0_6"/>
<proteinExistence type="predicted"/>
<dbReference type="InterPro" id="IPR027396">
    <property type="entry name" value="DsrEFH-like"/>
</dbReference>
<dbReference type="eggNOG" id="COG1553">
    <property type="taxonomic scope" value="Bacteria"/>
</dbReference>
<reference evidence="1 2" key="1">
    <citation type="journal article" date="2009" name="J. Bacteriol.">
        <title>Draft genome sequence of the extremely acidophilic bacterium Acidithiobacillus caldus ATCC 51756 reveals metabolic versatility in the genus Acidithiobacillus.</title>
        <authorList>
            <person name="Valdes J."/>
            <person name="Quatrini R."/>
            <person name="Hallberg K."/>
            <person name="Dopson M."/>
            <person name="Valenzuela P.D."/>
            <person name="Holmes D.S."/>
        </authorList>
    </citation>
    <scope>NUCLEOTIDE SEQUENCE [LARGE SCALE GENOMIC DNA]</scope>
    <source>
        <strain evidence="2">ATCC 51756 / DSM 8584 / KU</strain>
    </source>
</reference>
<accession>A0A059ZNU2</accession>
<dbReference type="EMBL" id="CP005986">
    <property type="protein sequence ID" value="AIA54644.1"/>
    <property type="molecule type" value="Genomic_DNA"/>
</dbReference>
<dbReference type="KEGG" id="acz:Acaty_c0766"/>
<name>A0A059ZNU2_ACICK</name>
<sequence>MHWTFIIKSHPDADGNPVLQALRMAASALADEIGISIFLTQDALSLALADADDHTARHTIQRDLLAEIRELGGEIRAVGLEWLPQTPPRPLLEGVVSAGMKELVRISKMSDQVITY</sequence>
<gene>
    <name evidence="1" type="ORF">Acaty_c0766</name>
</gene>
<dbReference type="Gene3D" id="3.40.1260.10">
    <property type="entry name" value="DsrEFH-like"/>
    <property type="match status" value="1"/>
</dbReference>
<dbReference type="AlphaFoldDB" id="A0A059ZNU2"/>
<protein>
    <submittedName>
        <fullName evidence="1">Uncharacterized protein</fullName>
    </submittedName>
</protein>
<dbReference type="Proteomes" id="UP000005522">
    <property type="component" value="Chromosome"/>
</dbReference>
<evidence type="ECO:0000313" key="1">
    <source>
        <dbReference type="EMBL" id="AIA54644.1"/>
    </source>
</evidence>
<dbReference type="RefSeq" id="WP_004870996.1">
    <property type="nucleotide sequence ID" value="NZ_CP005986.1"/>
</dbReference>
<dbReference type="SUPFAM" id="SSF75169">
    <property type="entry name" value="DsrEFH-like"/>
    <property type="match status" value="1"/>
</dbReference>
<organism evidence="1 2">
    <name type="scientific">Acidithiobacillus caldus (strain ATCC 51756 / DSM 8584 / KU)</name>
    <dbReference type="NCBI Taxonomy" id="637389"/>
    <lineage>
        <taxon>Bacteria</taxon>
        <taxon>Pseudomonadati</taxon>
        <taxon>Pseudomonadota</taxon>
        <taxon>Acidithiobacillia</taxon>
        <taxon>Acidithiobacillales</taxon>
        <taxon>Acidithiobacillaceae</taxon>
        <taxon>Acidithiobacillus</taxon>
    </lineage>
</organism>
<dbReference type="GeneID" id="92930762"/>